<dbReference type="SMART" id="SM00369">
    <property type="entry name" value="LRR_TYP"/>
    <property type="match status" value="6"/>
</dbReference>
<dbReference type="InterPro" id="IPR003591">
    <property type="entry name" value="Leu-rich_rpt_typical-subtyp"/>
</dbReference>
<dbReference type="Pfam" id="PF13855">
    <property type="entry name" value="LRR_8"/>
    <property type="match status" value="2"/>
</dbReference>
<dbReference type="SMART" id="SM00082">
    <property type="entry name" value="LRRCT"/>
    <property type="match status" value="1"/>
</dbReference>
<feature type="chain" id="PRO_5043359824" description="LRRCT domain-containing protein" evidence="4">
    <location>
        <begin position="21"/>
        <end position="265"/>
    </location>
</feature>
<dbReference type="InterPro" id="IPR050541">
    <property type="entry name" value="LRR_TM_domain-containing"/>
</dbReference>
<evidence type="ECO:0000256" key="2">
    <source>
        <dbReference type="ARBA" id="ARBA00022729"/>
    </source>
</evidence>
<dbReference type="PANTHER" id="PTHR24369">
    <property type="entry name" value="ANTIGEN BSP, PUTATIVE-RELATED"/>
    <property type="match status" value="1"/>
</dbReference>
<feature type="signal peptide" evidence="4">
    <location>
        <begin position="1"/>
        <end position="20"/>
    </location>
</feature>
<dbReference type="Pfam" id="PF00560">
    <property type="entry name" value="LRR_1"/>
    <property type="match status" value="1"/>
</dbReference>
<dbReference type="InterPro" id="IPR001611">
    <property type="entry name" value="Leu-rich_rpt"/>
</dbReference>
<dbReference type="InterPro" id="IPR032675">
    <property type="entry name" value="LRR_dom_sf"/>
</dbReference>
<evidence type="ECO:0000256" key="3">
    <source>
        <dbReference type="ARBA" id="ARBA00022737"/>
    </source>
</evidence>
<gene>
    <name evidence="6" type="ORF">LARSCL_LOCUS19702</name>
</gene>
<name>A0AAV2BJ08_9ARAC</name>
<sequence>MGRILFQVIFLSVLTQLSFSVFCHPKCQCMWRSGKQTAECSSAGFQKIPPGLEPTIQVLDLNRNNFTLLPSNSFGNVGLVNLQRLYLSHCGIEHIDDYALNLMSNLVVLDLSYNLISYIPTAAFRHVDKLRRLVLSGNPLVSIPPQAFVDLKTLIVLEISNCEIDTIAIRAFEGLENLKVLKLHGNELQTLHATTMTSFKFLEEITLHGNPWTCDCELRGLRQWLNDNYVLYIPPTCYLPVRLRGKNWEDVNIVDYACAPTFVNT</sequence>
<organism evidence="6 7">
    <name type="scientific">Larinioides sclopetarius</name>
    <dbReference type="NCBI Taxonomy" id="280406"/>
    <lineage>
        <taxon>Eukaryota</taxon>
        <taxon>Metazoa</taxon>
        <taxon>Ecdysozoa</taxon>
        <taxon>Arthropoda</taxon>
        <taxon>Chelicerata</taxon>
        <taxon>Arachnida</taxon>
        <taxon>Araneae</taxon>
        <taxon>Araneomorphae</taxon>
        <taxon>Entelegynae</taxon>
        <taxon>Araneoidea</taxon>
        <taxon>Araneidae</taxon>
        <taxon>Larinioides</taxon>
    </lineage>
</organism>
<evidence type="ECO:0000259" key="5">
    <source>
        <dbReference type="SMART" id="SM00082"/>
    </source>
</evidence>
<protein>
    <recommendedName>
        <fullName evidence="5">LRRCT domain-containing protein</fullName>
    </recommendedName>
</protein>
<evidence type="ECO:0000256" key="1">
    <source>
        <dbReference type="ARBA" id="ARBA00022614"/>
    </source>
</evidence>
<feature type="domain" description="LRRCT" evidence="5">
    <location>
        <begin position="210"/>
        <end position="259"/>
    </location>
</feature>
<accession>A0AAV2BJ08</accession>
<dbReference type="InterPro" id="IPR000483">
    <property type="entry name" value="Cys-rich_flank_reg_C"/>
</dbReference>
<evidence type="ECO:0000313" key="7">
    <source>
        <dbReference type="Proteomes" id="UP001497382"/>
    </source>
</evidence>
<keyword evidence="1" id="KW-0433">Leucine-rich repeat</keyword>
<dbReference type="EMBL" id="CAXIEN010000392">
    <property type="protein sequence ID" value="CAL1296236.1"/>
    <property type="molecule type" value="Genomic_DNA"/>
</dbReference>
<keyword evidence="7" id="KW-1185">Reference proteome</keyword>
<comment type="caution">
    <text evidence="6">The sequence shown here is derived from an EMBL/GenBank/DDBJ whole genome shotgun (WGS) entry which is preliminary data.</text>
</comment>
<dbReference type="AlphaFoldDB" id="A0AAV2BJ08"/>
<dbReference type="PROSITE" id="PS51450">
    <property type="entry name" value="LRR"/>
    <property type="match status" value="3"/>
</dbReference>
<evidence type="ECO:0000256" key="4">
    <source>
        <dbReference type="SAM" id="SignalP"/>
    </source>
</evidence>
<dbReference type="Gene3D" id="3.80.10.10">
    <property type="entry name" value="Ribonuclease Inhibitor"/>
    <property type="match status" value="2"/>
</dbReference>
<dbReference type="GO" id="GO:0005886">
    <property type="term" value="C:plasma membrane"/>
    <property type="evidence" value="ECO:0007669"/>
    <property type="project" value="TreeGrafter"/>
</dbReference>
<dbReference type="PANTHER" id="PTHR24369:SF211">
    <property type="entry name" value="LEUCINE-RICH REPEAT-CONTAINING PROTEIN 15-LIKE"/>
    <property type="match status" value="1"/>
</dbReference>
<evidence type="ECO:0000313" key="6">
    <source>
        <dbReference type="EMBL" id="CAL1296236.1"/>
    </source>
</evidence>
<dbReference type="Proteomes" id="UP001497382">
    <property type="component" value="Unassembled WGS sequence"/>
</dbReference>
<keyword evidence="2 4" id="KW-0732">Signal</keyword>
<dbReference type="SUPFAM" id="SSF52058">
    <property type="entry name" value="L domain-like"/>
    <property type="match status" value="1"/>
</dbReference>
<proteinExistence type="predicted"/>
<reference evidence="6 7" key="1">
    <citation type="submission" date="2024-04" db="EMBL/GenBank/DDBJ databases">
        <authorList>
            <person name="Rising A."/>
            <person name="Reimegard J."/>
            <person name="Sonavane S."/>
            <person name="Akerstrom W."/>
            <person name="Nylinder S."/>
            <person name="Hedman E."/>
            <person name="Kallberg Y."/>
        </authorList>
    </citation>
    <scope>NUCLEOTIDE SEQUENCE [LARGE SCALE GENOMIC DNA]</scope>
</reference>
<dbReference type="FunFam" id="3.80.10.10:FF:000082">
    <property type="entry name" value="Leucine-rich repeat-containing 24"/>
    <property type="match status" value="1"/>
</dbReference>
<keyword evidence="3" id="KW-0677">Repeat</keyword>